<sequence length="194" mass="19776">MVSRRALLPGLVLPALVLPAVALPSSPPAAAQAPDPWGALRGGGHVALMRHATAPGGGDPPGFRLDACGTQRNLPDAGRAEAARIGGAFRAAGLAALPVFSSQWCRCLETARLLGLGPVAPLPALNSFFGNGGEREAATAALRRWIADQAPRGAAVLVTHQVNVTALTGIFPAPGEVAVLRADSSVLGRWRLPG</sequence>
<protein>
    <submittedName>
        <fullName evidence="2">Histidine phosphatase family protein</fullName>
    </submittedName>
</protein>
<dbReference type="AlphaFoldDB" id="A0A2C7AD11"/>
<dbReference type="RefSeq" id="WP_099095239.1">
    <property type="nucleotide sequence ID" value="NZ_PDNU01000012.1"/>
</dbReference>
<comment type="caution">
    <text evidence="2">The sequence shown here is derived from an EMBL/GenBank/DDBJ whole genome shotgun (WGS) entry which is preliminary data.</text>
</comment>
<organism evidence="2 3">
    <name type="scientific">Teichococcus rhizosphaerae</name>
    <dbReference type="NCBI Taxonomy" id="1335062"/>
    <lineage>
        <taxon>Bacteria</taxon>
        <taxon>Pseudomonadati</taxon>
        <taxon>Pseudomonadota</taxon>
        <taxon>Alphaproteobacteria</taxon>
        <taxon>Acetobacterales</taxon>
        <taxon>Roseomonadaceae</taxon>
        <taxon>Roseomonas</taxon>
    </lineage>
</organism>
<evidence type="ECO:0000313" key="2">
    <source>
        <dbReference type="EMBL" id="PHK95325.1"/>
    </source>
</evidence>
<dbReference type="InterPro" id="IPR006311">
    <property type="entry name" value="TAT_signal"/>
</dbReference>
<evidence type="ECO:0000256" key="1">
    <source>
        <dbReference type="SAM" id="SignalP"/>
    </source>
</evidence>
<dbReference type="OrthoDB" id="2237472at2"/>
<dbReference type="CDD" id="cd07040">
    <property type="entry name" value="HP"/>
    <property type="match status" value="1"/>
</dbReference>
<feature type="chain" id="PRO_5012022167" evidence="1">
    <location>
        <begin position="32"/>
        <end position="194"/>
    </location>
</feature>
<dbReference type="Gene3D" id="3.40.50.1240">
    <property type="entry name" value="Phosphoglycerate mutase-like"/>
    <property type="match status" value="1"/>
</dbReference>
<dbReference type="PROSITE" id="PS51318">
    <property type="entry name" value="TAT"/>
    <property type="match status" value="1"/>
</dbReference>
<accession>A0A2C7AD11</accession>
<reference evidence="2 3" key="1">
    <citation type="submission" date="2017-10" db="EMBL/GenBank/DDBJ databases">
        <authorList>
            <person name="Banno H."/>
            <person name="Chua N.-H."/>
        </authorList>
    </citation>
    <scope>NUCLEOTIDE SEQUENCE [LARGE SCALE GENOMIC DNA]</scope>
    <source>
        <strain evidence="2 3">YW11</strain>
    </source>
</reference>
<gene>
    <name evidence="2" type="ORF">CR162_09150</name>
</gene>
<keyword evidence="1" id="KW-0732">Signal</keyword>
<dbReference type="EMBL" id="PDNU01000012">
    <property type="protein sequence ID" value="PHK95325.1"/>
    <property type="molecule type" value="Genomic_DNA"/>
</dbReference>
<name>A0A2C7AD11_9PROT</name>
<keyword evidence="3" id="KW-1185">Reference proteome</keyword>
<dbReference type="InterPro" id="IPR029033">
    <property type="entry name" value="His_PPase_superfam"/>
</dbReference>
<dbReference type="Proteomes" id="UP000223527">
    <property type="component" value="Unassembled WGS sequence"/>
</dbReference>
<feature type="signal peptide" evidence="1">
    <location>
        <begin position="1"/>
        <end position="31"/>
    </location>
</feature>
<evidence type="ECO:0000313" key="3">
    <source>
        <dbReference type="Proteomes" id="UP000223527"/>
    </source>
</evidence>
<proteinExistence type="predicted"/>
<dbReference type="SUPFAM" id="SSF53254">
    <property type="entry name" value="Phosphoglycerate mutase-like"/>
    <property type="match status" value="1"/>
</dbReference>